<evidence type="ECO:0000256" key="3">
    <source>
        <dbReference type="ARBA" id="ARBA00022553"/>
    </source>
</evidence>
<sequence length="233" mass="26833">MDIINVLIAEDDFRIAQIHEEYLSQIKGMNVIGKALNAKETMKLLSNQPVDLLLLDIYMPDQLGIELLSEIRGKFPMLDVILITAAKDMEYLKKALKFGVAFYLIKPVPMEVFINTIEKYKKNRQVLNSVTEINQNVIDYFFTVENKGKQKVDFPSGIDYLTLEKVRNILKNGEGGLTADKVGEMMGASRTTARRYLEYLVSIDHAYVEQAYGVVGRPERNYFYKELQKERYL</sequence>
<evidence type="ECO:0000256" key="4">
    <source>
        <dbReference type="ARBA" id="ARBA00023012"/>
    </source>
</evidence>
<evidence type="ECO:0000256" key="7">
    <source>
        <dbReference type="ARBA" id="ARBA00023159"/>
    </source>
</evidence>
<evidence type="ECO:0000259" key="11">
    <source>
        <dbReference type="PROSITE" id="PS50110"/>
    </source>
</evidence>
<organism evidence="12 13">
    <name type="scientific">Ureibacillus acetophenoni</name>
    <dbReference type="NCBI Taxonomy" id="614649"/>
    <lineage>
        <taxon>Bacteria</taxon>
        <taxon>Bacillati</taxon>
        <taxon>Bacillota</taxon>
        <taxon>Bacilli</taxon>
        <taxon>Bacillales</taxon>
        <taxon>Caryophanaceae</taxon>
        <taxon>Ureibacillus</taxon>
    </lineage>
</organism>
<keyword evidence="2 9" id="KW-0963">Cytoplasm</keyword>
<dbReference type="SMART" id="SM00448">
    <property type="entry name" value="REC"/>
    <property type="match status" value="1"/>
</dbReference>
<evidence type="ECO:0000256" key="9">
    <source>
        <dbReference type="PIRNR" id="PIRNR006171"/>
    </source>
</evidence>
<comment type="subcellular location">
    <subcellularLocation>
        <location evidence="1 9">Cytoplasm</location>
    </subcellularLocation>
</comment>
<dbReference type="Pfam" id="PF00072">
    <property type="entry name" value="Response_reg"/>
    <property type="match status" value="1"/>
</dbReference>
<evidence type="ECO:0000256" key="2">
    <source>
        <dbReference type="ARBA" id="ARBA00022490"/>
    </source>
</evidence>
<dbReference type="AlphaFoldDB" id="A0A285UJ33"/>
<dbReference type="InterPro" id="IPR024187">
    <property type="entry name" value="Sig_transdc_resp-reg_cit/mal"/>
</dbReference>
<dbReference type="PIRSF" id="PIRSF006171">
    <property type="entry name" value="RR_citrat_malat"/>
    <property type="match status" value="1"/>
</dbReference>
<proteinExistence type="predicted"/>
<dbReference type="PANTHER" id="PTHR45526">
    <property type="entry name" value="TRANSCRIPTIONAL REGULATORY PROTEIN DPIA"/>
    <property type="match status" value="1"/>
</dbReference>
<dbReference type="InterPro" id="IPR001789">
    <property type="entry name" value="Sig_transdc_resp-reg_receiver"/>
</dbReference>
<dbReference type="EMBL" id="OBQC01000010">
    <property type="protein sequence ID" value="SOC41418.1"/>
    <property type="molecule type" value="Genomic_DNA"/>
</dbReference>
<evidence type="ECO:0000313" key="12">
    <source>
        <dbReference type="EMBL" id="SOC41418.1"/>
    </source>
</evidence>
<dbReference type="Pfam" id="PF20714">
    <property type="entry name" value="HTH_64"/>
    <property type="match status" value="1"/>
</dbReference>
<keyword evidence="7 9" id="KW-0010">Activator</keyword>
<reference evidence="13" key="1">
    <citation type="submission" date="2017-08" db="EMBL/GenBank/DDBJ databases">
        <authorList>
            <person name="Varghese N."/>
            <person name="Submissions S."/>
        </authorList>
    </citation>
    <scope>NUCLEOTIDE SEQUENCE [LARGE SCALE GENOMIC DNA]</scope>
    <source>
        <strain evidence="13">JC23</strain>
    </source>
</reference>
<dbReference type="SUPFAM" id="SSF52172">
    <property type="entry name" value="CheY-like"/>
    <property type="match status" value="1"/>
</dbReference>
<name>A0A285UJ33_9BACL</name>
<dbReference type="InterPro" id="IPR048714">
    <property type="entry name" value="DpiA-like_HTH"/>
</dbReference>
<keyword evidence="5 9" id="KW-0805">Transcription regulation</keyword>
<evidence type="ECO:0000256" key="1">
    <source>
        <dbReference type="ARBA" id="ARBA00004496"/>
    </source>
</evidence>
<dbReference type="GO" id="GO:0003677">
    <property type="term" value="F:DNA binding"/>
    <property type="evidence" value="ECO:0007669"/>
    <property type="project" value="UniProtKB-KW"/>
</dbReference>
<dbReference type="InterPro" id="IPR011006">
    <property type="entry name" value="CheY-like_superfamily"/>
</dbReference>
<dbReference type="GO" id="GO:0005737">
    <property type="term" value="C:cytoplasm"/>
    <property type="evidence" value="ECO:0007669"/>
    <property type="project" value="UniProtKB-SubCell"/>
</dbReference>
<evidence type="ECO:0000256" key="10">
    <source>
        <dbReference type="PROSITE-ProRule" id="PRU00169"/>
    </source>
</evidence>
<keyword evidence="4 9" id="KW-0902">Two-component regulatory system</keyword>
<dbReference type="PANTHER" id="PTHR45526:SF6">
    <property type="entry name" value="TRANSCRIPTIONAL REGULATORY PROTEIN CITT"/>
    <property type="match status" value="1"/>
</dbReference>
<dbReference type="PROSITE" id="PS50110">
    <property type="entry name" value="RESPONSE_REGULATORY"/>
    <property type="match status" value="1"/>
</dbReference>
<keyword evidence="3 10" id="KW-0597">Phosphoprotein</keyword>
<keyword evidence="6 9" id="KW-0238">DNA-binding</keyword>
<gene>
    <name evidence="12" type="ORF">SAMN05877842_11027</name>
</gene>
<keyword evidence="13" id="KW-1185">Reference proteome</keyword>
<accession>A0A285UJ33</accession>
<evidence type="ECO:0000256" key="8">
    <source>
        <dbReference type="ARBA" id="ARBA00023163"/>
    </source>
</evidence>
<dbReference type="GO" id="GO:0000156">
    <property type="term" value="F:phosphorelay response regulator activity"/>
    <property type="evidence" value="ECO:0007669"/>
    <property type="project" value="TreeGrafter"/>
</dbReference>
<dbReference type="GO" id="GO:0003700">
    <property type="term" value="F:DNA-binding transcription factor activity"/>
    <property type="evidence" value="ECO:0007669"/>
    <property type="project" value="InterPro"/>
</dbReference>
<evidence type="ECO:0000256" key="6">
    <source>
        <dbReference type="ARBA" id="ARBA00023125"/>
    </source>
</evidence>
<protein>
    <recommendedName>
        <fullName evidence="9">Transcriptional regulatory protein</fullName>
    </recommendedName>
</protein>
<feature type="modified residue" description="4-aspartylphosphate" evidence="10">
    <location>
        <position position="56"/>
    </location>
</feature>
<feature type="domain" description="Response regulatory" evidence="11">
    <location>
        <begin position="5"/>
        <end position="121"/>
    </location>
</feature>
<keyword evidence="8 9" id="KW-0804">Transcription</keyword>
<evidence type="ECO:0000256" key="5">
    <source>
        <dbReference type="ARBA" id="ARBA00023015"/>
    </source>
</evidence>
<dbReference type="Proteomes" id="UP000219252">
    <property type="component" value="Unassembled WGS sequence"/>
</dbReference>
<dbReference type="Gene3D" id="3.40.50.2300">
    <property type="match status" value="1"/>
</dbReference>
<evidence type="ECO:0000313" key="13">
    <source>
        <dbReference type="Proteomes" id="UP000219252"/>
    </source>
</evidence>
<dbReference type="InterPro" id="IPR051271">
    <property type="entry name" value="2C-system_Tx_regulators"/>
</dbReference>